<feature type="domain" description="Cytochrome c7-like" evidence="1">
    <location>
        <begin position="106"/>
        <end position="165"/>
    </location>
</feature>
<feature type="domain" description="Cytochrome c7-like" evidence="1">
    <location>
        <begin position="33"/>
        <end position="74"/>
    </location>
</feature>
<sequence length="165" mass="18001">MWIILALCGGGLVVWDLTAFPDYIYENPSNLPFDHEKHGESLGLDCSKCHPGAESGIRAGMPSKMDCMDCHNLPLSDSPENEAFEKALSDAKEMPFTFTSLLPANVVFPHGLHVKSGVSCETCHGSAKEIDAGRRPKVRMQDCLACHQGKRGFPPASTDCARCHR</sequence>
<dbReference type="AlphaFoldDB" id="A0A2M9AAD8"/>
<dbReference type="PANTHER" id="PTHR39425:SF1">
    <property type="entry name" value="CYTOCHROME C7-LIKE DOMAIN-CONTAINING PROTEIN"/>
    <property type="match status" value="1"/>
</dbReference>
<proteinExistence type="predicted"/>
<gene>
    <name evidence="2" type="ORF">BGX16_2727</name>
</gene>
<reference evidence="2 3" key="1">
    <citation type="submission" date="2017-11" db="EMBL/GenBank/DDBJ databases">
        <title>Animal gut microbial communities from fecal samples from Wisconsin, USA.</title>
        <authorList>
            <person name="Neumann A."/>
        </authorList>
    </citation>
    <scope>NUCLEOTIDE SEQUENCE [LARGE SCALE GENOMIC DNA]</scope>
    <source>
        <strain evidence="2 3">UWS3</strain>
    </source>
</reference>
<evidence type="ECO:0000313" key="3">
    <source>
        <dbReference type="Proteomes" id="UP000231134"/>
    </source>
</evidence>
<evidence type="ECO:0000259" key="1">
    <source>
        <dbReference type="Pfam" id="PF14522"/>
    </source>
</evidence>
<accession>A0A2M9AAD8</accession>
<dbReference type="Proteomes" id="UP000231134">
    <property type="component" value="Unassembled WGS sequence"/>
</dbReference>
<evidence type="ECO:0000313" key="2">
    <source>
        <dbReference type="EMBL" id="PJJ42685.1"/>
    </source>
</evidence>
<dbReference type="EMBL" id="PGEX01000001">
    <property type="protein sequence ID" value="PJJ42685.1"/>
    <property type="molecule type" value="Genomic_DNA"/>
</dbReference>
<dbReference type="InterPro" id="IPR036280">
    <property type="entry name" value="Multihaem_cyt_sf"/>
</dbReference>
<name>A0A2M9AAD8_9BACT</name>
<dbReference type="PANTHER" id="PTHR39425">
    <property type="entry name" value="LIPOPROTEIN CYTOCHROME C"/>
    <property type="match status" value="1"/>
</dbReference>
<dbReference type="InterPro" id="IPR029467">
    <property type="entry name" value="Cyt_c7-like"/>
</dbReference>
<dbReference type="Gene3D" id="3.90.10.10">
    <property type="entry name" value="Cytochrome C3"/>
    <property type="match status" value="2"/>
</dbReference>
<dbReference type="SUPFAM" id="SSF48695">
    <property type="entry name" value="Multiheme cytochromes"/>
    <property type="match status" value="1"/>
</dbReference>
<comment type="caution">
    <text evidence="2">The sequence shown here is derived from an EMBL/GenBank/DDBJ whole genome shotgun (WGS) entry which is preliminary data.</text>
</comment>
<dbReference type="CDD" id="cd08168">
    <property type="entry name" value="Cytochrom_C3"/>
    <property type="match status" value="1"/>
</dbReference>
<protein>
    <submittedName>
        <fullName evidence="2">Quinol:cytochrome c oxidoreductase pentaheme cytochrome subunit</fullName>
    </submittedName>
</protein>
<keyword evidence="3" id="KW-1185">Reference proteome</keyword>
<organism evidence="2 3">
    <name type="scientific">Hallerella succinigenes</name>
    <dbReference type="NCBI Taxonomy" id="1896222"/>
    <lineage>
        <taxon>Bacteria</taxon>
        <taxon>Pseudomonadati</taxon>
        <taxon>Fibrobacterota</taxon>
        <taxon>Fibrobacteria</taxon>
        <taxon>Fibrobacterales</taxon>
        <taxon>Fibrobacteraceae</taxon>
        <taxon>Hallerella</taxon>
    </lineage>
</organism>
<dbReference type="Pfam" id="PF14522">
    <property type="entry name" value="Cytochrome_C7"/>
    <property type="match status" value="2"/>
</dbReference>